<evidence type="ECO:0000313" key="2">
    <source>
        <dbReference type="EMBL" id="GAH18711.1"/>
    </source>
</evidence>
<proteinExistence type="predicted"/>
<organism evidence="2">
    <name type="scientific">marine sediment metagenome</name>
    <dbReference type="NCBI Taxonomy" id="412755"/>
    <lineage>
        <taxon>unclassified sequences</taxon>
        <taxon>metagenomes</taxon>
        <taxon>ecological metagenomes</taxon>
    </lineage>
</organism>
<reference evidence="2" key="1">
    <citation type="journal article" date="2014" name="Front. Microbiol.">
        <title>High frequency of phylogenetically diverse reductive dehalogenase-homologous genes in deep subseafloor sedimentary metagenomes.</title>
        <authorList>
            <person name="Kawai M."/>
            <person name="Futagami T."/>
            <person name="Toyoda A."/>
            <person name="Takaki Y."/>
            <person name="Nishi S."/>
            <person name="Hori S."/>
            <person name="Arai W."/>
            <person name="Tsubouchi T."/>
            <person name="Morono Y."/>
            <person name="Uchiyama I."/>
            <person name="Ito T."/>
            <person name="Fujiyama A."/>
            <person name="Inagaki F."/>
            <person name="Takami H."/>
        </authorList>
    </citation>
    <scope>NUCLEOTIDE SEQUENCE</scope>
    <source>
        <strain evidence="2">Expedition CK06-06</strain>
    </source>
</reference>
<evidence type="ECO:0000256" key="1">
    <source>
        <dbReference type="SAM" id="MobiDB-lite"/>
    </source>
</evidence>
<feature type="non-terminal residue" evidence="2">
    <location>
        <position position="1"/>
    </location>
</feature>
<dbReference type="AlphaFoldDB" id="X1DD33"/>
<gene>
    <name evidence="2" type="ORF">S03H2_06442</name>
</gene>
<comment type="caution">
    <text evidence="2">The sequence shown here is derived from an EMBL/GenBank/DDBJ whole genome shotgun (WGS) entry which is preliminary data.</text>
</comment>
<sequence length="64" mass="7291">VKHDKGKKVSPGGNLGRNELDHSSDGARIKDLESKFALLERKVNNLKYQIKYIADILRKEQSKL</sequence>
<accession>X1DD33</accession>
<dbReference type="EMBL" id="BARU01002820">
    <property type="protein sequence ID" value="GAH18711.1"/>
    <property type="molecule type" value="Genomic_DNA"/>
</dbReference>
<protein>
    <submittedName>
        <fullName evidence="2">Uncharacterized protein</fullName>
    </submittedName>
</protein>
<feature type="region of interest" description="Disordered" evidence="1">
    <location>
        <begin position="1"/>
        <end position="26"/>
    </location>
</feature>
<name>X1DD33_9ZZZZ</name>